<dbReference type="Proteomes" id="UP000195402">
    <property type="component" value="Unassembled WGS sequence"/>
</dbReference>
<sequence length="150" mass="16725">MASSNSRNMVYVVSAAHPTGSSDLALRNQLTALVADNSRVTRLIHRTYLNTLGVDCWEVESGLEAVELCEIGLIKFDLILMEHDLPTLDGPQTTRLLRRMGVDSVIVGVTGRYLGMEIQEFIDAGLDEYLEKPLNRAKLIPLLRQIDDDK</sequence>
<dbReference type="STRING" id="56857.A0A200PVI8"/>
<organism evidence="3 4">
    <name type="scientific">Macleaya cordata</name>
    <name type="common">Five-seeded plume-poppy</name>
    <name type="synonym">Bocconia cordata</name>
    <dbReference type="NCBI Taxonomy" id="56857"/>
    <lineage>
        <taxon>Eukaryota</taxon>
        <taxon>Viridiplantae</taxon>
        <taxon>Streptophyta</taxon>
        <taxon>Embryophyta</taxon>
        <taxon>Tracheophyta</taxon>
        <taxon>Spermatophyta</taxon>
        <taxon>Magnoliopsida</taxon>
        <taxon>Ranunculales</taxon>
        <taxon>Papaveraceae</taxon>
        <taxon>Papaveroideae</taxon>
        <taxon>Macleaya</taxon>
    </lineage>
</organism>
<name>A0A200PVI8_MACCD</name>
<dbReference type="OrthoDB" id="21225at2759"/>
<dbReference type="InParanoid" id="A0A200PVI8"/>
<accession>A0A200PVI8</accession>
<dbReference type="FunCoup" id="A0A200PVI8">
    <property type="interactions" value="24"/>
</dbReference>
<dbReference type="PANTHER" id="PTHR43228:SF1">
    <property type="entry name" value="TWO-COMPONENT RESPONSE REGULATOR ARR22"/>
    <property type="match status" value="1"/>
</dbReference>
<dbReference type="PROSITE" id="PS50110">
    <property type="entry name" value="RESPONSE_REGULATORY"/>
    <property type="match status" value="1"/>
</dbReference>
<dbReference type="InterPro" id="IPR052048">
    <property type="entry name" value="ST_Response_Regulator"/>
</dbReference>
<dbReference type="GO" id="GO:0000160">
    <property type="term" value="P:phosphorelay signal transduction system"/>
    <property type="evidence" value="ECO:0007669"/>
    <property type="project" value="InterPro"/>
</dbReference>
<gene>
    <name evidence="3" type="ORF">BVC80_9099g18</name>
</gene>
<dbReference type="OMA" id="LILMEHD"/>
<dbReference type="PANTHER" id="PTHR43228">
    <property type="entry name" value="TWO-COMPONENT RESPONSE REGULATOR"/>
    <property type="match status" value="1"/>
</dbReference>
<keyword evidence="4" id="KW-1185">Reference proteome</keyword>
<proteinExistence type="predicted"/>
<protein>
    <submittedName>
        <fullName evidence="3">Signal transduction response regulator</fullName>
    </submittedName>
</protein>
<dbReference type="SUPFAM" id="SSF52172">
    <property type="entry name" value="CheY-like"/>
    <property type="match status" value="1"/>
</dbReference>
<dbReference type="Gene3D" id="3.40.50.2300">
    <property type="match status" value="1"/>
</dbReference>
<comment type="caution">
    <text evidence="3">The sequence shown here is derived from an EMBL/GenBank/DDBJ whole genome shotgun (WGS) entry which is preliminary data.</text>
</comment>
<evidence type="ECO:0000256" key="1">
    <source>
        <dbReference type="PROSITE-ProRule" id="PRU00169"/>
    </source>
</evidence>
<dbReference type="InterPro" id="IPR011006">
    <property type="entry name" value="CheY-like_superfamily"/>
</dbReference>
<feature type="domain" description="Response regulatory" evidence="2">
    <location>
        <begin position="31"/>
        <end position="147"/>
    </location>
</feature>
<dbReference type="CDD" id="cd17546">
    <property type="entry name" value="REC_hyHK_CKI1_RcsC-like"/>
    <property type="match status" value="1"/>
</dbReference>
<dbReference type="SMART" id="SM00448">
    <property type="entry name" value="REC"/>
    <property type="match status" value="1"/>
</dbReference>
<evidence type="ECO:0000313" key="4">
    <source>
        <dbReference type="Proteomes" id="UP000195402"/>
    </source>
</evidence>
<dbReference type="Pfam" id="PF00072">
    <property type="entry name" value="Response_reg"/>
    <property type="match status" value="1"/>
</dbReference>
<dbReference type="InterPro" id="IPR001789">
    <property type="entry name" value="Sig_transdc_resp-reg_receiver"/>
</dbReference>
<dbReference type="EMBL" id="MVGT01003956">
    <property type="protein sequence ID" value="OVA02231.1"/>
    <property type="molecule type" value="Genomic_DNA"/>
</dbReference>
<comment type="caution">
    <text evidence="1">Lacks conserved residue(s) required for the propagation of feature annotation.</text>
</comment>
<reference evidence="3 4" key="1">
    <citation type="journal article" date="2017" name="Mol. Plant">
        <title>The Genome of Medicinal Plant Macleaya cordata Provides New Insights into Benzylisoquinoline Alkaloids Metabolism.</title>
        <authorList>
            <person name="Liu X."/>
            <person name="Liu Y."/>
            <person name="Huang P."/>
            <person name="Ma Y."/>
            <person name="Qing Z."/>
            <person name="Tang Q."/>
            <person name="Cao H."/>
            <person name="Cheng P."/>
            <person name="Zheng Y."/>
            <person name="Yuan Z."/>
            <person name="Zhou Y."/>
            <person name="Liu J."/>
            <person name="Tang Z."/>
            <person name="Zhuo Y."/>
            <person name="Zhang Y."/>
            <person name="Yu L."/>
            <person name="Huang J."/>
            <person name="Yang P."/>
            <person name="Peng Q."/>
            <person name="Zhang J."/>
            <person name="Jiang W."/>
            <person name="Zhang Z."/>
            <person name="Lin K."/>
            <person name="Ro D.K."/>
            <person name="Chen X."/>
            <person name="Xiong X."/>
            <person name="Shang Y."/>
            <person name="Huang S."/>
            <person name="Zeng J."/>
        </authorList>
    </citation>
    <scope>NUCLEOTIDE SEQUENCE [LARGE SCALE GENOMIC DNA]</scope>
    <source>
        <strain evidence="4">cv. BLH2017</strain>
        <tissue evidence="3">Root</tissue>
    </source>
</reference>
<evidence type="ECO:0000259" key="2">
    <source>
        <dbReference type="PROSITE" id="PS50110"/>
    </source>
</evidence>
<dbReference type="AlphaFoldDB" id="A0A200PVI8"/>
<evidence type="ECO:0000313" key="3">
    <source>
        <dbReference type="EMBL" id="OVA02231.1"/>
    </source>
</evidence>